<dbReference type="GO" id="GO:0005524">
    <property type="term" value="F:ATP binding"/>
    <property type="evidence" value="ECO:0007669"/>
    <property type="project" value="UniProtKB-KW"/>
</dbReference>
<dbReference type="InterPro" id="IPR003034">
    <property type="entry name" value="SAP_dom"/>
</dbReference>
<dbReference type="NCBIfam" id="TIGR00578">
    <property type="entry name" value="ku70"/>
    <property type="match status" value="1"/>
</dbReference>
<dbReference type="Gene3D" id="1.10.1600.10">
    <property type="match status" value="1"/>
</dbReference>
<feature type="compositionally biased region" description="Acidic residues" evidence="20">
    <location>
        <begin position="13"/>
        <end position="23"/>
    </location>
</feature>
<feature type="region of interest" description="Disordered" evidence="20">
    <location>
        <begin position="574"/>
        <end position="606"/>
    </location>
</feature>
<dbReference type="GO" id="GO:0000723">
    <property type="term" value="P:telomere maintenance"/>
    <property type="evidence" value="ECO:0007669"/>
    <property type="project" value="InterPro"/>
</dbReference>
<proteinExistence type="inferred from homology"/>
<evidence type="ECO:0000313" key="23">
    <source>
        <dbReference type="Proteomes" id="UP000244722"/>
    </source>
</evidence>
<dbReference type="PANTHER" id="PTHR12604:SF2">
    <property type="entry name" value="X-RAY REPAIR CROSS-COMPLEMENTING PROTEIN 6"/>
    <property type="match status" value="1"/>
</dbReference>
<reference evidence="22 23" key="1">
    <citation type="submission" date="2017-04" db="EMBL/GenBank/DDBJ databases">
        <title>Draft genome sequence of Tuber borchii Vittad., a whitish edible truffle.</title>
        <authorList>
            <consortium name="DOE Joint Genome Institute"/>
            <person name="Murat C."/>
            <person name="Kuo A."/>
            <person name="Barry K.W."/>
            <person name="Clum A."/>
            <person name="Dockter R.B."/>
            <person name="Fauchery L."/>
            <person name="Iotti M."/>
            <person name="Kohler A."/>
            <person name="Labutti K."/>
            <person name="Lindquist E.A."/>
            <person name="Lipzen A."/>
            <person name="Ohm R.A."/>
            <person name="Wang M."/>
            <person name="Grigoriev I.V."/>
            <person name="Zambonelli A."/>
            <person name="Martin F.M."/>
        </authorList>
    </citation>
    <scope>NUCLEOTIDE SEQUENCE [LARGE SCALE GENOMIC DNA]</scope>
    <source>
        <strain evidence="22 23">Tbo3840</strain>
    </source>
</reference>
<keyword evidence="7" id="KW-0547">Nucleotide-binding</keyword>
<dbReference type="FunFam" id="2.40.290.10:FF:000001">
    <property type="entry name" value="X-ray repair cross complementing 6"/>
    <property type="match status" value="1"/>
</dbReference>
<evidence type="ECO:0000256" key="4">
    <source>
        <dbReference type="ARBA" id="ARBA00012551"/>
    </source>
</evidence>
<dbReference type="GO" id="GO:0042162">
    <property type="term" value="F:telomeric DNA binding"/>
    <property type="evidence" value="ECO:0007669"/>
    <property type="project" value="InterPro"/>
</dbReference>
<keyword evidence="16" id="KW-0539">Nucleus</keyword>
<dbReference type="FunFam" id="4.10.970.10:FF:000003">
    <property type="entry name" value="ATP-dependent DNA helicase II subunit 1"/>
    <property type="match status" value="1"/>
</dbReference>
<evidence type="ECO:0000256" key="8">
    <source>
        <dbReference type="ARBA" id="ARBA00022763"/>
    </source>
</evidence>
<keyword evidence="12" id="KW-0779">Telomere</keyword>
<dbReference type="PANTHER" id="PTHR12604">
    <property type="entry name" value="KU AUTOANTIGEN DNA HELICASE"/>
    <property type="match status" value="1"/>
</dbReference>
<evidence type="ECO:0000256" key="11">
    <source>
        <dbReference type="ARBA" id="ARBA00022840"/>
    </source>
</evidence>
<dbReference type="SMART" id="SM00559">
    <property type="entry name" value="Ku78"/>
    <property type="match status" value="1"/>
</dbReference>
<dbReference type="GO" id="GO:0016787">
    <property type="term" value="F:hydrolase activity"/>
    <property type="evidence" value="ECO:0007669"/>
    <property type="project" value="UniProtKB-KW"/>
</dbReference>
<dbReference type="OrthoDB" id="3249161at2759"/>
<dbReference type="Gene3D" id="1.10.720.30">
    <property type="entry name" value="SAP domain"/>
    <property type="match status" value="1"/>
</dbReference>
<dbReference type="InterPro" id="IPR036361">
    <property type="entry name" value="SAP_dom_sf"/>
</dbReference>
<dbReference type="STRING" id="42251.A0A2T6ZYG3"/>
<dbReference type="InterPro" id="IPR036465">
    <property type="entry name" value="vWFA_dom_sf"/>
</dbReference>
<evidence type="ECO:0000256" key="17">
    <source>
        <dbReference type="ARBA" id="ARBA00024890"/>
    </source>
</evidence>
<dbReference type="CDD" id="cd01458">
    <property type="entry name" value="vWA_ku"/>
    <property type="match status" value="1"/>
</dbReference>
<dbReference type="Gene3D" id="3.40.50.410">
    <property type="entry name" value="von Willebrand factor, type A domain"/>
    <property type="match status" value="1"/>
</dbReference>
<keyword evidence="8" id="KW-0227">DNA damage</keyword>
<evidence type="ECO:0000256" key="7">
    <source>
        <dbReference type="ARBA" id="ARBA00022741"/>
    </source>
</evidence>
<evidence type="ECO:0000256" key="14">
    <source>
        <dbReference type="ARBA" id="ARBA00023172"/>
    </source>
</evidence>
<dbReference type="GO" id="GO:0003684">
    <property type="term" value="F:damaged DNA binding"/>
    <property type="evidence" value="ECO:0007669"/>
    <property type="project" value="InterPro"/>
</dbReference>
<dbReference type="PROSITE" id="PS50800">
    <property type="entry name" value="SAP"/>
    <property type="match status" value="1"/>
</dbReference>
<dbReference type="Gene3D" id="2.40.290.10">
    <property type="match status" value="1"/>
</dbReference>
<dbReference type="Pfam" id="PF02735">
    <property type="entry name" value="Ku"/>
    <property type="match status" value="1"/>
</dbReference>
<evidence type="ECO:0000256" key="10">
    <source>
        <dbReference type="ARBA" id="ARBA00022806"/>
    </source>
</evidence>
<dbReference type="InterPro" id="IPR016194">
    <property type="entry name" value="SPOC-like_C_dom_sf"/>
</dbReference>
<dbReference type="SUPFAM" id="SSF53300">
    <property type="entry name" value="vWA-like"/>
    <property type="match status" value="1"/>
</dbReference>
<evidence type="ECO:0000256" key="12">
    <source>
        <dbReference type="ARBA" id="ARBA00022895"/>
    </source>
</evidence>
<dbReference type="InterPro" id="IPR006164">
    <property type="entry name" value="DNA_bd_Ku70/Ku80"/>
</dbReference>
<dbReference type="Pfam" id="PF03730">
    <property type="entry name" value="Ku_C"/>
    <property type="match status" value="1"/>
</dbReference>
<dbReference type="Gene3D" id="4.10.970.10">
    <property type="entry name" value="Ku70, bridge and pillars"/>
    <property type="match status" value="1"/>
</dbReference>
<keyword evidence="13" id="KW-0238">DNA-binding</keyword>
<dbReference type="SUPFAM" id="SSF100939">
    <property type="entry name" value="SPOC domain-like"/>
    <property type="match status" value="1"/>
</dbReference>
<dbReference type="InterPro" id="IPR006165">
    <property type="entry name" value="Ku70"/>
</dbReference>
<dbReference type="FunFam" id="3.40.50.410:FF:000071">
    <property type="entry name" value="ATP-dependent DNA helicase II subunit 1"/>
    <property type="match status" value="1"/>
</dbReference>
<dbReference type="PIRSF" id="PIRSF003033">
    <property type="entry name" value="Ku70"/>
    <property type="match status" value="1"/>
</dbReference>
<comment type="catalytic activity">
    <reaction evidence="19">
        <text>ATP + H2O = ADP + phosphate + H(+)</text>
        <dbReference type="Rhea" id="RHEA:13065"/>
        <dbReference type="ChEBI" id="CHEBI:15377"/>
        <dbReference type="ChEBI" id="CHEBI:15378"/>
        <dbReference type="ChEBI" id="CHEBI:30616"/>
        <dbReference type="ChEBI" id="CHEBI:43474"/>
        <dbReference type="ChEBI" id="CHEBI:456216"/>
        <dbReference type="EC" id="3.6.4.12"/>
    </reaction>
</comment>
<protein>
    <recommendedName>
        <fullName evidence="5">ATP-dependent DNA helicase II subunit 1</fullName>
        <ecNumber evidence="4">3.6.4.12</ecNumber>
    </recommendedName>
    <alternativeName>
        <fullName evidence="18">ATP-dependent DNA helicase II subunit Ku70</fullName>
    </alternativeName>
</protein>
<dbReference type="InterPro" id="IPR027388">
    <property type="entry name" value="Ku70_bridge/pillars_dom_sf"/>
</dbReference>
<evidence type="ECO:0000256" key="2">
    <source>
        <dbReference type="ARBA" id="ARBA00004574"/>
    </source>
</evidence>
<evidence type="ECO:0000256" key="18">
    <source>
        <dbReference type="ARBA" id="ARBA00031811"/>
    </source>
</evidence>
<dbReference type="Pfam" id="PF02037">
    <property type="entry name" value="SAP"/>
    <property type="match status" value="1"/>
</dbReference>
<feature type="domain" description="SAP" evidence="21">
    <location>
        <begin position="613"/>
        <end position="647"/>
    </location>
</feature>
<feature type="region of interest" description="Disordered" evidence="20">
    <location>
        <begin position="1"/>
        <end position="24"/>
    </location>
</feature>
<keyword evidence="10" id="KW-0347">Helicase</keyword>
<dbReference type="CDD" id="cd00788">
    <property type="entry name" value="KU70"/>
    <property type="match status" value="1"/>
</dbReference>
<keyword evidence="15" id="KW-0234">DNA repair</keyword>
<evidence type="ECO:0000256" key="13">
    <source>
        <dbReference type="ARBA" id="ARBA00023125"/>
    </source>
</evidence>
<evidence type="ECO:0000256" key="1">
    <source>
        <dbReference type="ARBA" id="ARBA00004123"/>
    </source>
</evidence>
<evidence type="ECO:0000256" key="9">
    <source>
        <dbReference type="ARBA" id="ARBA00022801"/>
    </source>
</evidence>
<evidence type="ECO:0000256" key="6">
    <source>
        <dbReference type="ARBA" id="ARBA00022454"/>
    </source>
</evidence>
<dbReference type="InterPro" id="IPR005161">
    <property type="entry name" value="Ku_N"/>
</dbReference>
<dbReference type="AlphaFoldDB" id="A0A2T6ZYG3"/>
<keyword evidence="14" id="KW-0233">DNA recombination</keyword>
<dbReference type="GO" id="GO:0003678">
    <property type="term" value="F:DNA helicase activity"/>
    <property type="evidence" value="ECO:0007669"/>
    <property type="project" value="UniProtKB-EC"/>
</dbReference>
<comment type="caution">
    <text evidence="22">The sequence shown here is derived from an EMBL/GenBank/DDBJ whole genome shotgun (WGS) entry which is preliminary data.</text>
</comment>
<evidence type="ECO:0000256" key="3">
    <source>
        <dbReference type="ARBA" id="ARBA00005240"/>
    </source>
</evidence>
<evidence type="ECO:0000256" key="15">
    <source>
        <dbReference type="ARBA" id="ARBA00023204"/>
    </source>
</evidence>
<dbReference type="EC" id="3.6.4.12" evidence="4"/>
<accession>A0A2T6ZYG3</accession>
<dbReference type="SMART" id="SM00513">
    <property type="entry name" value="SAP"/>
    <property type="match status" value="1"/>
</dbReference>
<evidence type="ECO:0000256" key="16">
    <source>
        <dbReference type="ARBA" id="ARBA00023242"/>
    </source>
</evidence>
<dbReference type="GO" id="GO:0003690">
    <property type="term" value="F:double-stranded DNA binding"/>
    <property type="evidence" value="ECO:0007669"/>
    <property type="project" value="TreeGrafter"/>
</dbReference>
<dbReference type="Pfam" id="PF03731">
    <property type="entry name" value="Ku_N"/>
    <property type="match status" value="1"/>
</dbReference>
<evidence type="ECO:0000313" key="22">
    <source>
        <dbReference type="EMBL" id="PUU80533.1"/>
    </source>
</evidence>
<evidence type="ECO:0000256" key="20">
    <source>
        <dbReference type="SAM" id="MobiDB-lite"/>
    </source>
</evidence>
<comment type="similarity">
    <text evidence="3">Belongs to the ku70 family.</text>
</comment>
<dbReference type="InterPro" id="IPR005160">
    <property type="entry name" value="Ku_C"/>
</dbReference>
<name>A0A2T6ZYG3_TUBBO</name>
<keyword evidence="6" id="KW-0158">Chromosome</keyword>
<feature type="compositionally biased region" description="Basic and acidic residues" evidence="20">
    <location>
        <begin position="1"/>
        <end position="12"/>
    </location>
</feature>
<dbReference type="Proteomes" id="UP000244722">
    <property type="component" value="Unassembled WGS sequence"/>
</dbReference>
<comment type="function">
    <text evidence="17">Single-stranded DNA-dependent ATP-dependent helicase. Involved in non-homologous end joining (NHEJ) DNA double strand break repair. DNA-binding is sequence-independent but has a high affinity to nicks in double-stranded DNA and to the ends of duplex DNA. Binds to naturally occurring chromosomal ends, and therefore provides chromosomal end protection. Required also for telomere recombination to repair telomeric ends in the absence of telomerase. KU70, of the KU70/KU80 heterodimer, binds to the stem loop of TLC1, the RNA component of telomerase. Involved in telomere maintenance. Interacts with telomeric repeats and subtelomeric sequences thereby controlling telomere length and protecting against subtelomeric rearrangement. Maintains telomeric chromatin, which is involved in silencing the expression of genes located at the telomere. Required for mating-type switching.</text>
</comment>
<dbReference type="SUPFAM" id="SSF68906">
    <property type="entry name" value="SAP domain"/>
    <property type="match status" value="1"/>
</dbReference>
<organism evidence="22 23">
    <name type="scientific">Tuber borchii</name>
    <name type="common">White truffle</name>
    <dbReference type="NCBI Taxonomy" id="42251"/>
    <lineage>
        <taxon>Eukaryota</taxon>
        <taxon>Fungi</taxon>
        <taxon>Dikarya</taxon>
        <taxon>Ascomycota</taxon>
        <taxon>Pezizomycotina</taxon>
        <taxon>Pezizomycetes</taxon>
        <taxon>Pezizales</taxon>
        <taxon>Tuberaceae</taxon>
        <taxon>Tuber</taxon>
    </lineage>
</organism>
<dbReference type="InterPro" id="IPR047087">
    <property type="entry name" value="KU70_core_dom"/>
</dbReference>
<keyword evidence="9" id="KW-0378">Hydrolase</keyword>
<sequence length="649" mass="71308">MSETRRWTPKDDDVNEDEDEEDSQQYLNQKDAILFAIDVSTSMLAPQELDDGDERGKKGSTSASAVLTALQCAYGVLQSRIISNPNDMMGILLFGTEATKFDTGSGGGGTVGGTAGGYEHCYLLLDLDIPDAEGIKGLKNLIEDPEEFEPLLKPAKEQVSMANVLFAVNQIFTTKAANFQSRRLFIVTDEDDPHSADRALRHSSITRARDLYDLGVRIDPFFIHNPAKGGFDSSKFYDDIVYRSPTDEEDDSQTATSGKMRLKQMVSSIKSKSTPKRALFTNKLELGPGLVIGVKGYLLFKRQEKARSHYVYTGGEKAQIVKGVTTRLAEETAKVVDKAEIRKAYKFGGEQILFTPEEMKAMRNFGEPVIRIIGFKPTSAVRFDMNVKPANFIYPDETGYVGSTRVFAALHAKFVKDEKVGIAWCISRKNAAPQIVAMIPSVEELGDDGVQITPPGFFLIQLPFADDVRQNPESKLVRAPAPLIDRMRAVVKQLHMPKGYIPEKYSNPSLQWHYRILQAIALDEDMPDQPTDTTLPKYKLIAKHAGTYCREWGEELEKLAGNLATPAAKTSAAKRSTLVKGEGLPRKRAKAEDGAEGGGEGDEVTAAWRGGGVGKLTVAKLKGWLEGKGLDTSGRKADLVERIEGALDG</sequence>
<keyword evidence="23" id="KW-1185">Reference proteome</keyword>
<dbReference type="EMBL" id="NESQ01000062">
    <property type="protein sequence ID" value="PUU80533.1"/>
    <property type="molecule type" value="Genomic_DNA"/>
</dbReference>
<comment type="subcellular location">
    <subcellularLocation>
        <location evidence="2">Chromosome</location>
        <location evidence="2">Telomere</location>
    </subcellularLocation>
    <subcellularLocation>
        <location evidence="1">Nucleus</location>
    </subcellularLocation>
</comment>
<dbReference type="GO" id="GO:0043564">
    <property type="term" value="C:Ku70:Ku80 complex"/>
    <property type="evidence" value="ECO:0007669"/>
    <property type="project" value="InterPro"/>
</dbReference>
<evidence type="ECO:0000256" key="5">
    <source>
        <dbReference type="ARBA" id="ARBA00021796"/>
    </source>
</evidence>
<keyword evidence="11" id="KW-0067">ATP-binding</keyword>
<evidence type="ECO:0000256" key="19">
    <source>
        <dbReference type="ARBA" id="ARBA00047995"/>
    </source>
</evidence>
<dbReference type="GO" id="GO:0006303">
    <property type="term" value="P:double-strand break repair via nonhomologous end joining"/>
    <property type="evidence" value="ECO:0007669"/>
    <property type="project" value="InterPro"/>
</dbReference>
<evidence type="ECO:0000259" key="21">
    <source>
        <dbReference type="PROSITE" id="PS50800"/>
    </source>
</evidence>
<gene>
    <name evidence="22" type="ORF">B9Z19DRAFT_1021279</name>
</gene>
<dbReference type="GO" id="GO:0006310">
    <property type="term" value="P:DNA recombination"/>
    <property type="evidence" value="ECO:0007669"/>
    <property type="project" value="UniProtKB-KW"/>
</dbReference>
<dbReference type="GO" id="GO:0000781">
    <property type="term" value="C:chromosome, telomeric region"/>
    <property type="evidence" value="ECO:0007669"/>
    <property type="project" value="UniProtKB-SubCell"/>
</dbReference>